<dbReference type="Gene3D" id="3.30.1490.160">
    <property type="entry name" value="ctc02137 like domains"/>
    <property type="match status" value="1"/>
</dbReference>
<dbReference type="EMBL" id="QWVT01000015">
    <property type="protein sequence ID" value="RID85638.1"/>
    <property type="molecule type" value="Genomic_DNA"/>
</dbReference>
<dbReference type="Proteomes" id="UP000265816">
    <property type="component" value="Unassembled WGS sequence"/>
</dbReference>
<proteinExistence type="predicted"/>
<dbReference type="OrthoDB" id="1809393at2"/>
<dbReference type="InterPro" id="IPR023385">
    <property type="entry name" value="YopX-like_C"/>
</dbReference>
<dbReference type="InterPro" id="IPR010024">
    <property type="entry name" value="CHP16711"/>
</dbReference>
<sequence>MREIKFRAWDNVKNKMYFVGESDEVVFSFDSNGINATDIMEPEYEFKTLHHLKYMQYTGLNDKNGIGIYEHDIIRFTWETDSCWGESGTYTGSIRFDTGVTEVVYISRENTRSYPDRSWEQLNESDDIKSFVRWTGLDNIEVIGNIYENKDLLEQP</sequence>
<dbReference type="NCBIfam" id="TIGR01671">
    <property type="entry name" value="phage_TIGR01671"/>
    <property type="match status" value="1"/>
</dbReference>
<evidence type="ECO:0000259" key="1">
    <source>
        <dbReference type="Pfam" id="PF09643"/>
    </source>
</evidence>
<organism evidence="2 3">
    <name type="scientific">Mesobacillus zeae</name>
    <dbReference type="NCBI Taxonomy" id="1917180"/>
    <lineage>
        <taxon>Bacteria</taxon>
        <taxon>Bacillati</taxon>
        <taxon>Bacillota</taxon>
        <taxon>Bacilli</taxon>
        <taxon>Bacillales</taxon>
        <taxon>Bacillaceae</taxon>
        <taxon>Mesobacillus</taxon>
    </lineage>
</organism>
<protein>
    <recommendedName>
        <fullName evidence="1">YopX protein domain-containing protein</fullName>
    </recommendedName>
</protein>
<dbReference type="SUPFAM" id="SSF159006">
    <property type="entry name" value="YopX-like"/>
    <property type="match status" value="1"/>
</dbReference>
<dbReference type="InterPro" id="IPR019096">
    <property type="entry name" value="YopX_protein"/>
</dbReference>
<dbReference type="Pfam" id="PF09643">
    <property type="entry name" value="YopX"/>
    <property type="match status" value="1"/>
</dbReference>
<dbReference type="AlphaFoldDB" id="A0A398B9W5"/>
<dbReference type="Gene3D" id="2.30.30.290">
    <property type="entry name" value="YopX-like domains"/>
    <property type="match status" value="1"/>
</dbReference>
<reference evidence="2 3" key="1">
    <citation type="submission" date="2018-08" db="EMBL/GenBank/DDBJ databases">
        <title>Bacillus jemisoniae sp. nov., Bacillus chryseoplanitiae sp. nov., Bacillus resnikiae sp. nov., and Bacillus frankliniae sp. nov., isolated from Viking spacecraft and associated surfaces.</title>
        <authorList>
            <person name="Seuylemezian A."/>
            <person name="Vaishampayan P."/>
        </authorList>
    </citation>
    <scope>NUCLEOTIDE SEQUENCE [LARGE SCALE GENOMIC DNA]</scope>
    <source>
        <strain evidence="2 3">JJ-247</strain>
    </source>
</reference>
<keyword evidence="3" id="KW-1185">Reference proteome</keyword>
<name>A0A398B9W5_9BACI</name>
<accession>A0A398B9W5</accession>
<comment type="caution">
    <text evidence="2">The sequence shown here is derived from an EMBL/GenBank/DDBJ whole genome shotgun (WGS) entry which is preliminary data.</text>
</comment>
<gene>
    <name evidence="2" type="ORF">D1970_08770</name>
</gene>
<feature type="domain" description="YopX protein" evidence="1">
    <location>
        <begin position="5"/>
        <end position="154"/>
    </location>
</feature>
<evidence type="ECO:0000313" key="2">
    <source>
        <dbReference type="EMBL" id="RID85638.1"/>
    </source>
</evidence>
<dbReference type="RefSeq" id="WP_119112491.1">
    <property type="nucleotide sequence ID" value="NZ_CBCSEO010000002.1"/>
</dbReference>
<evidence type="ECO:0000313" key="3">
    <source>
        <dbReference type="Proteomes" id="UP000265816"/>
    </source>
</evidence>